<feature type="compositionally biased region" description="Basic and acidic residues" evidence="1">
    <location>
        <begin position="372"/>
        <end position="393"/>
    </location>
</feature>
<proteinExistence type="predicted"/>
<evidence type="ECO:0000313" key="5">
    <source>
        <dbReference type="Proteomes" id="UP000178457"/>
    </source>
</evidence>
<keyword evidence="2" id="KW-0812">Transmembrane</keyword>
<dbReference type="AlphaFoldDB" id="A0A1F5IKI0"/>
<name>A0A1F5IKI0_9BACT</name>
<evidence type="ECO:0000256" key="2">
    <source>
        <dbReference type="SAM" id="Phobius"/>
    </source>
</evidence>
<dbReference type="SUPFAM" id="SSF50952">
    <property type="entry name" value="Soluble quinoprotein glucose dehydrogenase"/>
    <property type="match status" value="1"/>
</dbReference>
<evidence type="ECO:0000313" key="4">
    <source>
        <dbReference type="EMBL" id="OGE16865.1"/>
    </source>
</evidence>
<dbReference type="InterPro" id="IPR012938">
    <property type="entry name" value="Glc/Sorbosone_DH"/>
</dbReference>
<dbReference type="InterPro" id="IPR011041">
    <property type="entry name" value="Quinoprot_gluc/sorb_DH_b-prop"/>
</dbReference>
<dbReference type="Proteomes" id="UP000178457">
    <property type="component" value="Unassembled WGS sequence"/>
</dbReference>
<comment type="caution">
    <text evidence="4">The sequence shown here is derived from an EMBL/GenBank/DDBJ whole genome shotgun (WGS) entry which is preliminary data.</text>
</comment>
<accession>A0A1F5IKI0</accession>
<dbReference type="InterPro" id="IPR011042">
    <property type="entry name" value="6-blade_b-propeller_TolB-like"/>
</dbReference>
<reference evidence="4 5" key="1">
    <citation type="journal article" date="2016" name="Nat. Commun.">
        <title>Thousands of microbial genomes shed light on interconnected biogeochemical processes in an aquifer system.</title>
        <authorList>
            <person name="Anantharaman K."/>
            <person name="Brown C.T."/>
            <person name="Hug L.A."/>
            <person name="Sharon I."/>
            <person name="Castelle C.J."/>
            <person name="Probst A.J."/>
            <person name="Thomas B.C."/>
            <person name="Singh A."/>
            <person name="Wilkins M.J."/>
            <person name="Karaoz U."/>
            <person name="Brodie E.L."/>
            <person name="Williams K.H."/>
            <person name="Hubbard S.S."/>
            <person name="Banfield J.F."/>
        </authorList>
    </citation>
    <scope>NUCLEOTIDE SEQUENCE [LARGE SCALE GENOMIC DNA]</scope>
</reference>
<feature type="region of interest" description="Disordered" evidence="1">
    <location>
        <begin position="369"/>
        <end position="393"/>
    </location>
</feature>
<organism evidence="4 5">
    <name type="scientific">Candidatus Daviesbacteria bacterium RIFCSPHIGHO2_01_FULL_36_37</name>
    <dbReference type="NCBI Taxonomy" id="1797758"/>
    <lineage>
        <taxon>Bacteria</taxon>
        <taxon>Candidatus Daviesiibacteriota</taxon>
    </lineage>
</organism>
<sequence length="393" mass="42829">MIGHKVNRLFGLILVVLIILGGLWFINNSRSIKTPSLNPKAQPGPSIGQADEKSKGEAVSVFAKNLEVPWAIAFLPDGRLLVTERAGRVRLVENDGTLQSQPVITISEVKQTGESGLHGIALHPDFSTKPFVYLYYTYSSSGNNSLNKVVRYSFLNNQLTEPKIIIEGIPGAIFHDGGRVKFGPDEQSSLSDKNLYITTGDAQNPSLSQDTSSLAGKILRVTDEGQPVSGNPFNSPVYSYGHRNPQGIAWDSNGQLWETEHGPSGGGLGTGNDEFNKIEVGKNYGWPEIQGDQTKTGMTPPILHSGTDTWAPAGLAFFRNSFFFGGLRGEALYQVKFEGGPKLVTHFKGEFGRIREVILGPDNMLYITTSNKDGRGDPQADDDKILRVNPEKL</sequence>
<dbReference type="PANTHER" id="PTHR19328:SF13">
    <property type="entry name" value="HIPL1 PROTEIN"/>
    <property type="match status" value="1"/>
</dbReference>
<gene>
    <name evidence="4" type="ORF">A2858_03085</name>
</gene>
<keyword evidence="2" id="KW-1133">Transmembrane helix</keyword>
<dbReference type="Gene3D" id="2.120.10.30">
    <property type="entry name" value="TolB, C-terminal domain"/>
    <property type="match status" value="1"/>
</dbReference>
<dbReference type="PANTHER" id="PTHR19328">
    <property type="entry name" value="HEDGEHOG-INTERACTING PROTEIN"/>
    <property type="match status" value="1"/>
</dbReference>
<dbReference type="Pfam" id="PF07995">
    <property type="entry name" value="GSDH"/>
    <property type="match status" value="1"/>
</dbReference>
<protein>
    <recommendedName>
        <fullName evidence="3">Glucose/Sorbosone dehydrogenase domain-containing protein</fullName>
    </recommendedName>
</protein>
<evidence type="ECO:0000259" key="3">
    <source>
        <dbReference type="Pfam" id="PF07995"/>
    </source>
</evidence>
<feature type="domain" description="Glucose/Sorbosone dehydrogenase" evidence="3">
    <location>
        <begin position="66"/>
        <end position="375"/>
    </location>
</feature>
<feature type="transmembrane region" description="Helical" evidence="2">
    <location>
        <begin position="9"/>
        <end position="26"/>
    </location>
</feature>
<keyword evidence="2" id="KW-0472">Membrane</keyword>
<evidence type="ECO:0000256" key="1">
    <source>
        <dbReference type="SAM" id="MobiDB-lite"/>
    </source>
</evidence>
<dbReference type="EMBL" id="MFCL01000011">
    <property type="protein sequence ID" value="OGE16865.1"/>
    <property type="molecule type" value="Genomic_DNA"/>
</dbReference>
<dbReference type="STRING" id="1797758.A2858_03085"/>